<evidence type="ECO:0000313" key="2">
    <source>
        <dbReference type="Proteomes" id="UP000677054"/>
    </source>
</evidence>
<reference evidence="1" key="1">
    <citation type="submission" date="2020-11" db="EMBL/GenBank/DDBJ databases">
        <authorList>
            <person name="Tran Van P."/>
        </authorList>
    </citation>
    <scope>NUCLEOTIDE SEQUENCE</scope>
</reference>
<sequence>SLIREGHGMFFGFPMQKEEEPKVEAANELPHGDHLQERYRVQRRQSSVASDEPVLQVENQWGEASLEEEEEEEGMKAGYRKARLGCLLAVAYSANIGGTGTLNGSGPNLVLKSVLDG</sequence>
<protein>
    <submittedName>
        <fullName evidence="1">Uncharacterized protein</fullName>
    </submittedName>
</protein>
<feature type="non-terminal residue" evidence="1">
    <location>
        <position position="117"/>
    </location>
</feature>
<dbReference type="EMBL" id="LR912958">
    <property type="protein sequence ID" value="CAD7254857.1"/>
    <property type="molecule type" value="Genomic_DNA"/>
</dbReference>
<dbReference type="AlphaFoldDB" id="A0A7R9AIW6"/>
<dbReference type="EMBL" id="CAJPEV010013440">
    <property type="protein sequence ID" value="CAG0906755.1"/>
    <property type="molecule type" value="Genomic_DNA"/>
</dbReference>
<name>A0A7R9AIW6_9CRUS</name>
<accession>A0A7R9AIW6</accession>
<keyword evidence="2" id="KW-1185">Reference proteome</keyword>
<dbReference type="Proteomes" id="UP000677054">
    <property type="component" value="Unassembled WGS sequence"/>
</dbReference>
<proteinExistence type="predicted"/>
<evidence type="ECO:0000313" key="1">
    <source>
        <dbReference type="EMBL" id="CAD7254857.1"/>
    </source>
</evidence>
<organism evidence="1">
    <name type="scientific">Darwinula stevensoni</name>
    <dbReference type="NCBI Taxonomy" id="69355"/>
    <lineage>
        <taxon>Eukaryota</taxon>
        <taxon>Metazoa</taxon>
        <taxon>Ecdysozoa</taxon>
        <taxon>Arthropoda</taxon>
        <taxon>Crustacea</taxon>
        <taxon>Oligostraca</taxon>
        <taxon>Ostracoda</taxon>
        <taxon>Podocopa</taxon>
        <taxon>Podocopida</taxon>
        <taxon>Darwinulocopina</taxon>
        <taxon>Darwinuloidea</taxon>
        <taxon>Darwinulidae</taxon>
        <taxon>Darwinula</taxon>
    </lineage>
</organism>
<gene>
    <name evidence="1" type="ORF">DSTB1V02_LOCUS14603</name>
</gene>